<gene>
    <name evidence="1" type="ORF">Q4T40_14425</name>
</gene>
<evidence type="ECO:0000313" key="2">
    <source>
        <dbReference type="Proteomes" id="UP001254848"/>
    </source>
</evidence>
<reference evidence="1 2" key="1">
    <citation type="submission" date="2023-07" db="EMBL/GenBank/DDBJ databases">
        <title>The novel representative of Negativicutes class, Anaeroselena agilis gen. nov. sp. nov.</title>
        <authorList>
            <person name="Prokofeva M.I."/>
            <person name="Elcheninov A.G."/>
            <person name="Klyukina A."/>
            <person name="Kublanov I.V."/>
            <person name="Frolov E.N."/>
            <person name="Podosokorskaya O.A."/>
        </authorList>
    </citation>
    <scope>NUCLEOTIDE SEQUENCE [LARGE SCALE GENOMIC DNA]</scope>
    <source>
        <strain evidence="1 2">4137-cl</strain>
    </source>
</reference>
<accession>A0ABU3P073</accession>
<dbReference type="RefSeq" id="WP_413780922.1">
    <property type="nucleotide sequence ID" value="NZ_JAUOZS010000001.1"/>
</dbReference>
<dbReference type="EMBL" id="JAUOZS010000001">
    <property type="protein sequence ID" value="MDT8902442.1"/>
    <property type="molecule type" value="Genomic_DNA"/>
</dbReference>
<evidence type="ECO:0000313" key="1">
    <source>
        <dbReference type="EMBL" id="MDT8902442.1"/>
    </source>
</evidence>
<evidence type="ECO:0008006" key="3">
    <source>
        <dbReference type="Google" id="ProtNLM"/>
    </source>
</evidence>
<dbReference type="InterPro" id="IPR023214">
    <property type="entry name" value="HAD_sf"/>
</dbReference>
<name>A0ABU3P073_9FIRM</name>
<protein>
    <recommendedName>
        <fullName evidence="3">Polynucleotide kinase</fullName>
    </recommendedName>
</protein>
<dbReference type="SUPFAM" id="SSF56784">
    <property type="entry name" value="HAD-like"/>
    <property type="match status" value="1"/>
</dbReference>
<dbReference type="Gene3D" id="3.40.50.1000">
    <property type="entry name" value="HAD superfamily/HAD-like"/>
    <property type="match status" value="1"/>
</dbReference>
<keyword evidence="2" id="KW-1185">Reference proteome</keyword>
<sequence>MFREVKAMPFKPTVILDFDGVVHSYASGWQGAGNIPDPPVEGIKEAIANIRKYYRVVIVSSRCYQPGGIAAIERWLAAHGIAVDAVTDEKPPAKVIIDDRAITFDGDAGALLARIKAFRPWTQKTKKPRS</sequence>
<dbReference type="InterPro" id="IPR036412">
    <property type="entry name" value="HAD-like_sf"/>
</dbReference>
<organism evidence="1 2">
    <name type="scientific">Anaeroselena agilis</name>
    <dbReference type="NCBI Taxonomy" id="3063788"/>
    <lineage>
        <taxon>Bacteria</taxon>
        <taxon>Bacillati</taxon>
        <taxon>Bacillota</taxon>
        <taxon>Negativicutes</taxon>
        <taxon>Acetonemataceae</taxon>
        <taxon>Anaeroselena</taxon>
    </lineage>
</organism>
<dbReference type="Proteomes" id="UP001254848">
    <property type="component" value="Unassembled WGS sequence"/>
</dbReference>
<proteinExistence type="predicted"/>
<comment type="caution">
    <text evidence="1">The sequence shown here is derived from an EMBL/GenBank/DDBJ whole genome shotgun (WGS) entry which is preliminary data.</text>
</comment>